<gene>
    <name evidence="3" type="ORF">A4X03_0g5134</name>
    <name evidence="2" type="ORF">JKIAZH3_G7280</name>
</gene>
<evidence type="ECO:0000256" key="1">
    <source>
        <dbReference type="SAM" id="MobiDB-lite"/>
    </source>
</evidence>
<reference evidence="2" key="3">
    <citation type="submission" date="2020-10" db="EMBL/GenBank/DDBJ databases">
        <authorList>
            <person name="Sedaghatjoo S."/>
        </authorList>
    </citation>
    <scope>NUCLEOTIDE SEQUENCE</scope>
    <source>
        <strain evidence="2">AZH3</strain>
    </source>
</reference>
<feature type="compositionally biased region" description="Gly residues" evidence="1">
    <location>
        <begin position="984"/>
        <end position="998"/>
    </location>
</feature>
<feature type="region of interest" description="Disordered" evidence="1">
    <location>
        <begin position="270"/>
        <end position="309"/>
    </location>
</feature>
<feature type="compositionally biased region" description="Basic and acidic residues" evidence="1">
    <location>
        <begin position="1386"/>
        <end position="1399"/>
    </location>
</feature>
<dbReference type="GO" id="GO:0019005">
    <property type="term" value="C:SCF ubiquitin ligase complex"/>
    <property type="evidence" value="ECO:0007669"/>
    <property type="project" value="TreeGrafter"/>
</dbReference>
<evidence type="ECO:0000313" key="5">
    <source>
        <dbReference type="Proteomes" id="UP000836402"/>
    </source>
</evidence>
<dbReference type="Proteomes" id="UP000077671">
    <property type="component" value="Unassembled WGS sequence"/>
</dbReference>
<dbReference type="PANTHER" id="PTHR13318:SF190">
    <property type="entry name" value="PARTNER OF PAIRED, ISOFORM B"/>
    <property type="match status" value="1"/>
</dbReference>
<protein>
    <recommendedName>
        <fullName evidence="6">F-box domain-containing protein</fullName>
    </recommendedName>
</protein>
<dbReference type="EMBL" id="LWDD02000776">
    <property type="protein sequence ID" value="KAE8256710.1"/>
    <property type="molecule type" value="Genomic_DNA"/>
</dbReference>
<feature type="region of interest" description="Disordered" evidence="1">
    <location>
        <begin position="917"/>
        <end position="946"/>
    </location>
</feature>
<feature type="region of interest" description="Disordered" evidence="1">
    <location>
        <begin position="1240"/>
        <end position="1285"/>
    </location>
</feature>
<feature type="region of interest" description="Disordered" evidence="1">
    <location>
        <begin position="1326"/>
        <end position="1438"/>
    </location>
</feature>
<name>A0A177U5M1_9BASI</name>
<dbReference type="SUPFAM" id="SSF52047">
    <property type="entry name" value="RNI-like"/>
    <property type="match status" value="1"/>
</dbReference>
<evidence type="ECO:0008006" key="6">
    <source>
        <dbReference type="Google" id="ProtNLM"/>
    </source>
</evidence>
<dbReference type="InterPro" id="IPR032675">
    <property type="entry name" value="LRR_dom_sf"/>
</dbReference>
<feature type="region of interest" description="Disordered" evidence="1">
    <location>
        <begin position="1"/>
        <end position="88"/>
    </location>
</feature>
<comment type="caution">
    <text evidence="3">The sequence shown here is derived from an EMBL/GenBank/DDBJ whole genome shotgun (WGS) entry which is preliminary data.</text>
</comment>
<feature type="compositionally biased region" description="Polar residues" evidence="1">
    <location>
        <begin position="1425"/>
        <end position="1435"/>
    </location>
</feature>
<keyword evidence="5" id="KW-1185">Reference proteome</keyword>
<feature type="compositionally biased region" description="Basic residues" evidence="1">
    <location>
        <begin position="448"/>
        <end position="457"/>
    </location>
</feature>
<evidence type="ECO:0000313" key="2">
    <source>
        <dbReference type="EMBL" id="CAD6953696.1"/>
    </source>
</evidence>
<reference evidence="3" key="1">
    <citation type="submission" date="2016-04" db="EMBL/GenBank/DDBJ databases">
        <authorList>
            <person name="Nguyen H.D."/>
            <person name="Kesanakurti P."/>
            <person name="Cullis J."/>
            <person name="Levesque C.A."/>
            <person name="Hambleton S."/>
        </authorList>
    </citation>
    <scope>NUCLEOTIDE SEQUENCE</scope>
    <source>
        <strain evidence="3">DAOMC 238032</strain>
    </source>
</reference>
<feature type="compositionally biased region" description="Low complexity" evidence="1">
    <location>
        <begin position="1208"/>
        <end position="1226"/>
    </location>
</feature>
<feature type="compositionally biased region" description="Acidic residues" evidence="1">
    <location>
        <begin position="39"/>
        <end position="49"/>
    </location>
</feature>
<sequence length="1503" mass="157033">MSSTDSQLNRPRLMRAPHTTPPLPATTSLLLSRGSTAWDTDDDGDDDGYDQVTADSTRDDDANALILNDGNKRTTATTTTAPPPPARRNHLVRLPQELILHILTYVHSDLLYPPQASHPLYFQPLEQRQQAAHLALLRLTAVSAQFASAILSPQAGLLWRRVDGSATFPVPRGVLPDAEEEKQQQQQQQYGRPARHLSPALLVALARTAGPAVTSLNLRGVHFPSANGEPGSIGIGSIFSAAQLFEHILKAQGVLTKQFAPPSFSFPTKSELGFSTSSRSKKVLEEGRMTTSPTSEETPLPPLPNTLPAPRVTQLTHLDLRSLRIDSVQLAPARRALAALLSSSPYITTLQLANADPRLVDDALLDTSLSHPHRLRELDLSRCAGVSALGLGRLLRKVESYQSQMVQAGDEDRAREAGMRVLRIVGLRATPPVPLDEGAGSSADVRRGAGRRGRGRAVRAVGDSETDEEEDPVARQHSTVSQPNGNGSSSARVHPLEDMLALLRQTSAHCLEVLEANYVLELTDVHILALTHVRPLSPAAPASMAGPQIQTALAHEQIKLSRALSSAKFFPLRRSALARALDESSNTSNVVHRTLFPHLRSLALSSNPRLTSASCGFLVGAVPHCETLEMAGWSSRAFLDHERDADGRRVRRASGGRGTAVVELPGDGPLVDLLESVPRVRRIDLEGAGEITDAVLRALTPVPPIRAGSPPKATSSEEEEEEEDVQPGQHLTHLILSHAYRLSARATLDLMRGATKLVHLELDDTRAGCDLVAKEWAMLMKARKSGLKAAASALALPFCASSSGTTAATGDGTAQVERAQVAPTPYLSLVDCRGFSKEEYERLSRRGFVRAREAIGVRPKLAHVAGLKLGSQDEEGEVAGGRGRDAVELLEAGGAGSYEWGRDWFGYEGRAEVMPVSTHQAGNPPQTQEQAGPSSEETIAPNVQVGSPSRASRLALALPLSLGIALVRRASGQLIGGDDERGEAFGGGGGGGEGGGGAAQLSLPGLPFRIRAHLGGGGGSSSSSNEPEKNNGGPDGDETNPALGVLKSFWGWQAVDTRAKARKKRLVKEEKVRKAAAAAAAAATASANASASRAGRPGGGHGASRSMSFGGLDAAARNTVGGESGGSNTGLRNSTAAALALLLRRTGASSAGAAMSAAFGPMSPPLSRSPSPPATAGIPIPGATATTPTSSPSGGSRLGLGRSRRSDSAGFGWSGSPSTPGGQSSMSAFSLMALAGQRGGATGAASRSGSGSGGGSSSFSFSFSPSTSPTWERGQQHHDRMRSSTDGSLVSHVSYRQALAFAEAAAEAGLSPTEAEMLAIAATSAPGSPLRARAQSGSGSSPGGAGPKRSRMSSRGSSSAFLLFSSPSSMTSELSPVRSRPSSVRSLKDRVREKGDRAKGRIRRLLSPGSSSGSGSGASGLPPRISSSQPTSGMTTPRRMMAPVASSSAIPLMVNTPASEPSVPQYYAPVERERGGRGIGMEGLGWDSDDGDYDMDGQGCVVM</sequence>
<dbReference type="PANTHER" id="PTHR13318">
    <property type="entry name" value="PARTNER OF PAIRED, ISOFORM B-RELATED"/>
    <property type="match status" value="1"/>
</dbReference>
<evidence type="ECO:0000313" key="4">
    <source>
        <dbReference type="Proteomes" id="UP000077671"/>
    </source>
</evidence>
<dbReference type="Proteomes" id="UP000836402">
    <property type="component" value="Unassembled WGS sequence"/>
</dbReference>
<feature type="compositionally biased region" description="Low complexity" evidence="1">
    <location>
        <begin position="1084"/>
        <end position="1095"/>
    </location>
</feature>
<proteinExistence type="predicted"/>
<feature type="region of interest" description="Disordered" evidence="1">
    <location>
        <begin position="1163"/>
        <end position="1226"/>
    </location>
</feature>
<feature type="compositionally biased region" description="Acidic residues" evidence="1">
    <location>
        <begin position="716"/>
        <end position="725"/>
    </location>
</feature>
<accession>A0A177U5M1</accession>
<feature type="compositionally biased region" description="Low complexity" evidence="1">
    <location>
        <begin position="1353"/>
        <end position="1385"/>
    </location>
</feature>
<feature type="region of interest" description="Disordered" evidence="1">
    <location>
        <begin position="1084"/>
        <end position="1109"/>
    </location>
</feature>
<feature type="compositionally biased region" description="Polar residues" evidence="1">
    <location>
        <begin position="476"/>
        <end position="491"/>
    </location>
</feature>
<feature type="region of interest" description="Disordered" evidence="1">
    <location>
        <begin position="1474"/>
        <end position="1493"/>
    </location>
</feature>
<feature type="compositionally biased region" description="Low complexity" evidence="1">
    <location>
        <begin position="1257"/>
        <end position="1270"/>
    </location>
</feature>
<dbReference type="GO" id="GO:0031146">
    <property type="term" value="P:SCF-dependent proteasomal ubiquitin-dependent protein catabolic process"/>
    <property type="evidence" value="ECO:0007669"/>
    <property type="project" value="TreeGrafter"/>
</dbReference>
<feature type="region of interest" description="Disordered" evidence="1">
    <location>
        <begin position="975"/>
        <end position="1043"/>
    </location>
</feature>
<organism evidence="3 4">
    <name type="scientific">Tilletia caries</name>
    <name type="common">wheat bunt fungus</name>
    <dbReference type="NCBI Taxonomy" id="13290"/>
    <lineage>
        <taxon>Eukaryota</taxon>
        <taxon>Fungi</taxon>
        <taxon>Dikarya</taxon>
        <taxon>Basidiomycota</taxon>
        <taxon>Ustilaginomycotina</taxon>
        <taxon>Exobasidiomycetes</taxon>
        <taxon>Tilletiales</taxon>
        <taxon>Tilletiaceae</taxon>
        <taxon>Tilletia</taxon>
    </lineage>
</organism>
<evidence type="ECO:0000313" key="3">
    <source>
        <dbReference type="EMBL" id="KAE8256710.1"/>
    </source>
</evidence>
<dbReference type="EMBL" id="CAJHJG010005932">
    <property type="protein sequence ID" value="CAD6953696.1"/>
    <property type="molecule type" value="Genomic_DNA"/>
</dbReference>
<reference evidence="3" key="2">
    <citation type="journal article" date="2019" name="IMA Fungus">
        <title>Genome sequencing and comparison of five Tilletia species to identify candidate genes for the detection of regulated species infecting wheat.</title>
        <authorList>
            <person name="Nguyen H.D.T."/>
            <person name="Sultana T."/>
            <person name="Kesanakurti P."/>
            <person name="Hambleton S."/>
        </authorList>
    </citation>
    <scope>NUCLEOTIDE SEQUENCE</scope>
    <source>
        <strain evidence="3">DAOMC 238032</strain>
    </source>
</reference>
<feature type="compositionally biased region" description="Basic and acidic residues" evidence="1">
    <location>
        <begin position="1274"/>
        <end position="1283"/>
    </location>
</feature>
<feature type="compositionally biased region" description="Low complexity" evidence="1">
    <location>
        <begin position="1163"/>
        <end position="1201"/>
    </location>
</feature>
<feature type="region of interest" description="Disordered" evidence="1">
    <location>
        <begin position="433"/>
        <end position="492"/>
    </location>
</feature>
<feature type="compositionally biased region" description="Polar residues" evidence="1">
    <location>
        <begin position="917"/>
        <end position="937"/>
    </location>
</feature>
<dbReference type="Gene3D" id="3.80.10.10">
    <property type="entry name" value="Ribonuclease Inhibitor"/>
    <property type="match status" value="2"/>
</dbReference>
<feature type="region of interest" description="Disordered" evidence="1">
    <location>
        <begin position="702"/>
        <end position="728"/>
    </location>
</feature>